<dbReference type="SUPFAM" id="SSF48452">
    <property type="entry name" value="TPR-like"/>
    <property type="match status" value="1"/>
</dbReference>
<dbReference type="InterPro" id="IPR002885">
    <property type="entry name" value="PPR_rpt"/>
</dbReference>
<evidence type="ECO:0000256" key="1">
    <source>
        <dbReference type="ARBA" id="ARBA00007626"/>
    </source>
</evidence>
<dbReference type="PANTHER" id="PTHR45717">
    <property type="entry name" value="OS12G0527900 PROTEIN"/>
    <property type="match status" value="1"/>
</dbReference>
<dbReference type="EMBL" id="LR746280">
    <property type="protein sequence ID" value="CAA7410309.1"/>
    <property type="molecule type" value="Genomic_DNA"/>
</dbReference>
<dbReference type="FunFam" id="1.25.40.10:FF:000541">
    <property type="entry name" value="Pentatricopeptide repeat-containing protein"/>
    <property type="match status" value="1"/>
</dbReference>
<dbReference type="PANTHER" id="PTHR45717:SF14">
    <property type="entry name" value="LARGE RIBOSOMAL SUBUNIT PROTEIN ML101 (RPPR4)"/>
    <property type="match status" value="1"/>
</dbReference>
<dbReference type="Pfam" id="PF13041">
    <property type="entry name" value="PPR_2"/>
    <property type="match status" value="1"/>
</dbReference>
<sequence length="492" mass="56043">MATAGIVMRKTKQIARRSSKYLEEVLYRRLFREGSAEASVKKELDGFLKSRKRVFKWEVGVSLRKLRSRRRYRPALKLSEVMSRRGMNLTPSDHAIRLDLIAKSRGIASAEEYFVNLPEPAKNHLAYGSLLNCYCKELMTEKAEALMEKMKELRFNTSAMSYNSLMTLHTKTHHPEKIPSIIQEMKGADVMPDCYTYNVWMRALAAMQDIPGVERVVEEMRRDGRVSADWTTYSNLASIYVEAGLFQKAEVALKELENRNGARDLGAYQFLITLYGRTGNLVEVHRIWRSIKLAFRKMANISYLNMIQVLVNLKDLPGAEACFKEWESSCSNYDIRVVNALIRAYTKEGRINDAEDIRKRAKVKGGRLNAKTWEIFMDYYLVRGEMGPALDCADRAVKKGRSQGREWDPPAGAVDSLMAHFEEQKDVASAEKLIGLVKSVRRRLEAELLESLIRVYAAAGKACPGMRQRLKMEGVAASEATERLLLDVVCPE</sequence>
<dbReference type="GO" id="GO:0003729">
    <property type="term" value="F:mRNA binding"/>
    <property type="evidence" value="ECO:0007669"/>
    <property type="project" value="UniProtKB-ARBA"/>
</dbReference>
<dbReference type="Gene3D" id="1.25.40.10">
    <property type="entry name" value="Tetratricopeptide repeat domain"/>
    <property type="match status" value="3"/>
</dbReference>
<evidence type="ECO:0000256" key="3">
    <source>
        <dbReference type="PROSITE-ProRule" id="PRU00708"/>
    </source>
</evidence>
<feature type="repeat" description="PPR" evidence="3">
    <location>
        <begin position="334"/>
        <end position="368"/>
    </location>
</feature>
<dbReference type="InterPro" id="IPR011990">
    <property type="entry name" value="TPR-like_helical_dom_sf"/>
</dbReference>
<evidence type="ECO:0000313" key="5">
    <source>
        <dbReference type="Proteomes" id="UP000663760"/>
    </source>
</evidence>
<dbReference type="FunFam" id="1.25.40.10:FF:000443">
    <property type="entry name" value="Pentatricopeptide repeat-containing protein"/>
    <property type="match status" value="1"/>
</dbReference>
<dbReference type="OrthoDB" id="1717827at2759"/>
<dbReference type="Proteomes" id="UP000663760">
    <property type="component" value="Chromosome 17"/>
</dbReference>
<keyword evidence="2" id="KW-0677">Repeat</keyword>
<dbReference type="AlphaFoldDB" id="A0A7I8LK05"/>
<reference evidence="4" key="1">
    <citation type="submission" date="2020-02" db="EMBL/GenBank/DDBJ databases">
        <authorList>
            <person name="Scholz U."/>
            <person name="Mascher M."/>
            <person name="Fiebig A."/>
        </authorList>
    </citation>
    <scope>NUCLEOTIDE SEQUENCE</scope>
</reference>
<proteinExistence type="inferred from homology"/>
<accession>A0A7I8LK05</accession>
<protein>
    <submittedName>
        <fullName evidence="4">Uncharacterized protein</fullName>
    </submittedName>
</protein>
<comment type="similarity">
    <text evidence="1">Belongs to the PPR family. P subfamily.</text>
</comment>
<evidence type="ECO:0000256" key="2">
    <source>
        <dbReference type="ARBA" id="ARBA00022737"/>
    </source>
</evidence>
<dbReference type="GO" id="GO:0005739">
    <property type="term" value="C:mitochondrion"/>
    <property type="evidence" value="ECO:0007669"/>
    <property type="project" value="TreeGrafter"/>
</dbReference>
<dbReference type="PROSITE" id="PS51375">
    <property type="entry name" value="PPR"/>
    <property type="match status" value="3"/>
</dbReference>
<evidence type="ECO:0000313" key="4">
    <source>
        <dbReference type="EMBL" id="CAA7410309.1"/>
    </source>
</evidence>
<dbReference type="NCBIfam" id="TIGR00756">
    <property type="entry name" value="PPR"/>
    <property type="match status" value="3"/>
</dbReference>
<dbReference type="Pfam" id="PF01535">
    <property type="entry name" value="PPR"/>
    <property type="match status" value="3"/>
</dbReference>
<feature type="repeat" description="PPR" evidence="3">
    <location>
        <begin position="123"/>
        <end position="157"/>
    </location>
</feature>
<gene>
    <name evidence="4" type="ORF">SI8410_17020987</name>
</gene>
<feature type="repeat" description="PPR" evidence="3">
    <location>
        <begin position="193"/>
        <end position="227"/>
    </location>
</feature>
<name>A0A7I8LK05_SPIIN</name>
<organism evidence="4 5">
    <name type="scientific">Spirodela intermedia</name>
    <name type="common">Intermediate duckweed</name>
    <dbReference type="NCBI Taxonomy" id="51605"/>
    <lineage>
        <taxon>Eukaryota</taxon>
        <taxon>Viridiplantae</taxon>
        <taxon>Streptophyta</taxon>
        <taxon>Embryophyta</taxon>
        <taxon>Tracheophyta</taxon>
        <taxon>Spermatophyta</taxon>
        <taxon>Magnoliopsida</taxon>
        <taxon>Liliopsida</taxon>
        <taxon>Araceae</taxon>
        <taxon>Lemnoideae</taxon>
        <taxon>Spirodela</taxon>
    </lineage>
</organism>
<keyword evidence="5" id="KW-1185">Reference proteome</keyword>